<proteinExistence type="predicted"/>
<dbReference type="AlphaFoldDB" id="K7AA20"/>
<dbReference type="STRING" id="1129794.C427_3678"/>
<dbReference type="EMBL" id="CP003837">
    <property type="protein sequence ID" value="AGH45786.1"/>
    <property type="molecule type" value="Genomic_DNA"/>
</dbReference>
<evidence type="ECO:0000313" key="2">
    <source>
        <dbReference type="Proteomes" id="UP000011864"/>
    </source>
</evidence>
<name>K7AA20_9ALTE</name>
<evidence type="ECO:0008006" key="3">
    <source>
        <dbReference type="Google" id="ProtNLM"/>
    </source>
</evidence>
<dbReference type="OrthoDB" id="2469560at2"/>
<protein>
    <recommendedName>
        <fullName evidence="3">Class I SAM-dependent methyltransferase</fullName>
    </recommendedName>
</protein>
<dbReference type="Gene3D" id="3.40.50.150">
    <property type="entry name" value="Vaccinia Virus protein VP39"/>
    <property type="match status" value="1"/>
</dbReference>
<dbReference type="Proteomes" id="UP000011864">
    <property type="component" value="Chromosome"/>
</dbReference>
<dbReference type="RefSeq" id="WP_007637862.1">
    <property type="nucleotide sequence ID" value="NC_020514.1"/>
</dbReference>
<dbReference type="HOGENOM" id="CLU_1037657_0_0_6"/>
<organism evidence="1 2">
    <name type="scientific">Paraglaciecola psychrophila 170</name>
    <dbReference type="NCBI Taxonomy" id="1129794"/>
    <lineage>
        <taxon>Bacteria</taxon>
        <taxon>Pseudomonadati</taxon>
        <taxon>Pseudomonadota</taxon>
        <taxon>Gammaproteobacteria</taxon>
        <taxon>Alteromonadales</taxon>
        <taxon>Alteromonadaceae</taxon>
        <taxon>Paraglaciecola</taxon>
    </lineage>
</organism>
<gene>
    <name evidence="1" type="ORF">C427_3678</name>
</gene>
<keyword evidence="2" id="KW-1185">Reference proteome</keyword>
<sequence length="268" mass="30582">MKRQLLIHSLSELKSIYLPILEIIKPKRIGEIGIEFAGNTKVLIDLLGVNKGELFSIEPKPNEQVEALFNKFKFAHLYNGKSLDVIDKLPTMCSWFIDGDHNWYTVFNELKAIHRKECSDGSEHSVIFLHDIGFPWAFRDLYYNPADIPEKYLQAHCWESGVLHNDTIKKNGGFRGMGSFAISLKAGGDKNGVLCAVKDFLALHSKEYMFYNIPAVFGLGILVPKSHKYHSEINNIVSIYADNPLLKKLEENRLNNYLRVIELQDAKN</sequence>
<dbReference type="eggNOG" id="COG4122">
    <property type="taxonomic scope" value="Bacteria"/>
</dbReference>
<dbReference type="InterPro" id="IPR029063">
    <property type="entry name" value="SAM-dependent_MTases_sf"/>
</dbReference>
<dbReference type="SUPFAM" id="SSF53335">
    <property type="entry name" value="S-adenosyl-L-methionine-dependent methyltransferases"/>
    <property type="match status" value="1"/>
</dbReference>
<accession>K7AA20</accession>
<dbReference type="PATRIC" id="fig|1129794.4.peg.3661"/>
<evidence type="ECO:0000313" key="1">
    <source>
        <dbReference type="EMBL" id="AGH45786.1"/>
    </source>
</evidence>
<reference evidence="1 2" key="1">
    <citation type="journal article" date="2013" name="Genome Announc.">
        <title>Complete Genome Sequence of Glaciecola psychrophila Strain 170T.</title>
        <authorList>
            <person name="Yin J."/>
            <person name="Chen J."/>
            <person name="Liu G."/>
            <person name="Yu Y."/>
            <person name="Song L."/>
            <person name="Wang X."/>
            <person name="Qu X."/>
        </authorList>
    </citation>
    <scope>NUCLEOTIDE SEQUENCE [LARGE SCALE GENOMIC DNA]</scope>
    <source>
        <strain evidence="1 2">170</strain>
    </source>
</reference>
<dbReference type="KEGG" id="gps:C427_3678"/>